<dbReference type="InterPro" id="IPR013424">
    <property type="entry name" value="Ice-binding_C"/>
</dbReference>
<dbReference type="NCBIfam" id="TIGR02595">
    <property type="entry name" value="PEP_CTERM"/>
    <property type="match status" value="1"/>
</dbReference>
<evidence type="ECO:0000313" key="4">
    <source>
        <dbReference type="Proteomes" id="UP000557872"/>
    </source>
</evidence>
<dbReference type="RefSeq" id="WP_178931580.1">
    <property type="nucleotide sequence ID" value="NZ_JACBAZ010000002.1"/>
</dbReference>
<dbReference type="EMBL" id="JACBAZ010000002">
    <property type="protein sequence ID" value="NWK55038.1"/>
    <property type="molecule type" value="Genomic_DNA"/>
</dbReference>
<keyword evidence="4" id="KW-1185">Reference proteome</keyword>
<feature type="domain" description="Ice-binding protein C-terminal" evidence="2">
    <location>
        <begin position="230"/>
        <end position="252"/>
    </location>
</feature>
<protein>
    <submittedName>
        <fullName evidence="3">PEP-CTERM sorting domain-containing protein</fullName>
    </submittedName>
</protein>
<keyword evidence="1" id="KW-0732">Signal</keyword>
<feature type="signal peptide" evidence="1">
    <location>
        <begin position="1"/>
        <end position="21"/>
    </location>
</feature>
<dbReference type="Pfam" id="PF07589">
    <property type="entry name" value="PEP-CTERM"/>
    <property type="match status" value="1"/>
</dbReference>
<proteinExistence type="predicted"/>
<reference evidence="3 4" key="1">
    <citation type="submission" date="2020-07" db="EMBL/GenBank/DDBJ databases">
        <title>Roseicoccus Jingziensis gen. nov., sp. nov., isolated from coastal seawater.</title>
        <authorList>
            <person name="Feng X."/>
        </authorList>
    </citation>
    <scope>NUCLEOTIDE SEQUENCE [LARGE SCALE GENOMIC DNA]</scope>
    <source>
        <strain evidence="3 4">N1E253</strain>
    </source>
</reference>
<organism evidence="3 4">
    <name type="scientific">Oceaniferula marina</name>
    <dbReference type="NCBI Taxonomy" id="2748318"/>
    <lineage>
        <taxon>Bacteria</taxon>
        <taxon>Pseudomonadati</taxon>
        <taxon>Verrucomicrobiota</taxon>
        <taxon>Verrucomicrobiia</taxon>
        <taxon>Verrucomicrobiales</taxon>
        <taxon>Verrucomicrobiaceae</taxon>
        <taxon>Oceaniferula</taxon>
    </lineage>
</organism>
<gene>
    <name evidence="3" type="ORF">HW115_05420</name>
</gene>
<accession>A0A851GBB0</accession>
<feature type="chain" id="PRO_5032709408" evidence="1">
    <location>
        <begin position="22"/>
        <end position="253"/>
    </location>
</feature>
<dbReference type="AlphaFoldDB" id="A0A851GBB0"/>
<evidence type="ECO:0000313" key="3">
    <source>
        <dbReference type="EMBL" id="NWK55038.1"/>
    </source>
</evidence>
<evidence type="ECO:0000256" key="1">
    <source>
        <dbReference type="SAM" id="SignalP"/>
    </source>
</evidence>
<dbReference type="Proteomes" id="UP000557872">
    <property type="component" value="Unassembled WGS sequence"/>
</dbReference>
<name>A0A851GBB0_9BACT</name>
<sequence length="253" mass="25804">MRISPLVSLSLAAATLQPCHAALIQLNNNGNTGGHLIVVSGGNYYKPDINASTSANIGSNASDNNIWGSGNSAAATGSDIGSTWRTAATTKIGTIINNDANDAFSSTSDLAQSIAISLQLKVSALGPNNQPGFAPLAVLYGVDTAASGTSGWWATADKATQAVSNGSTIVPGIFNAGNNTWSFLFLMPDGMTSNDTGDIFAIAVTGNANAQANEYISFGEGADTTLSITAVPEPSTAALSAFGVIAFLLRRRR</sequence>
<evidence type="ECO:0000259" key="2">
    <source>
        <dbReference type="Pfam" id="PF07589"/>
    </source>
</evidence>
<comment type="caution">
    <text evidence="3">The sequence shown here is derived from an EMBL/GenBank/DDBJ whole genome shotgun (WGS) entry which is preliminary data.</text>
</comment>